<keyword evidence="3" id="KW-1185">Reference proteome</keyword>
<dbReference type="Proteomes" id="UP000054053">
    <property type="component" value="Unassembled WGS sequence"/>
</dbReference>
<proteinExistence type="predicted"/>
<accession>A0A063BWD3</accession>
<protein>
    <submittedName>
        <fullName evidence="1">Uncharacterized protein</fullName>
    </submittedName>
</protein>
<reference evidence="1" key="1">
    <citation type="journal article" date="2016" name="Genome Announc.">
        <title>Genome Sequence of Ustilaginoidea virens IPU010, a Rice Pathogenic Fungus Causing False Smut.</title>
        <authorList>
            <person name="Kumagai T."/>
            <person name="Ishii T."/>
            <person name="Terai G."/>
            <person name="Umemura M."/>
            <person name="Machida M."/>
            <person name="Asai K."/>
        </authorList>
    </citation>
    <scope>NUCLEOTIDE SEQUENCE [LARGE SCALE GENOMIC DNA]</scope>
    <source>
        <strain evidence="1">IPU010</strain>
    </source>
</reference>
<evidence type="ECO:0000313" key="2">
    <source>
        <dbReference type="EMBL" id="QUC18780.1"/>
    </source>
</evidence>
<organism evidence="1 4">
    <name type="scientific">Ustilaginoidea virens</name>
    <name type="common">Rice false smut fungus</name>
    <name type="synonym">Villosiclava virens</name>
    <dbReference type="NCBI Taxonomy" id="1159556"/>
    <lineage>
        <taxon>Eukaryota</taxon>
        <taxon>Fungi</taxon>
        <taxon>Dikarya</taxon>
        <taxon>Ascomycota</taxon>
        <taxon>Pezizomycotina</taxon>
        <taxon>Sordariomycetes</taxon>
        <taxon>Hypocreomycetidae</taxon>
        <taxon>Hypocreales</taxon>
        <taxon>Clavicipitaceae</taxon>
        <taxon>Ustilaginoidea</taxon>
    </lineage>
</organism>
<gene>
    <name evidence="2" type="ORF">UV8b_03021</name>
    <name evidence="1" type="ORF">UVI_02020900</name>
</gene>
<sequence>MSEMSNCTVIRSQTSQNHRFQPSNITVQAQCPHIAIPRRIYLSPTPQAIQFHKWTFSVSQIALDDETLPARIYCLDFFHRAFTRFPLPHTQPPGPAVLPYETFNMVPGQWSPTRWLDFHADIGEWQHVMFPYDGLEGCFADAPYRPTSDLLIRLSTGGDANQHGEGAIYGGPHNKLVFTSRKSIPYGSFWRFAFEFAFVGDPQSFLSQQDIAVPRANVDSVPRDSSLFGDSVQIWVTHNGFESAASFHYTFVKTFHGTAAGDDVTALLFCVAGVEHIRDTVVSNRLFQSLYRVKLAPIPEQTYL</sequence>
<reference evidence="4" key="2">
    <citation type="journal article" date="2016" name="Genome Announc.">
        <title>Genome sequence of Ustilaginoidea virens IPU010, a rice pathogenic fungus causing false smut.</title>
        <authorList>
            <person name="Kumagai T."/>
            <person name="Ishii T."/>
            <person name="Terai G."/>
            <person name="Umemura M."/>
            <person name="Machida M."/>
            <person name="Asai K."/>
        </authorList>
    </citation>
    <scope>NUCLEOTIDE SEQUENCE [LARGE SCALE GENOMIC DNA]</scope>
    <source>
        <strain evidence="4">IPU010</strain>
    </source>
</reference>
<dbReference type="EMBL" id="BBTG02000008">
    <property type="protein sequence ID" value="GAO15496.1"/>
    <property type="molecule type" value="Genomic_DNA"/>
</dbReference>
<evidence type="ECO:0000313" key="3">
    <source>
        <dbReference type="Proteomes" id="UP000027002"/>
    </source>
</evidence>
<evidence type="ECO:0000313" key="1">
    <source>
        <dbReference type="EMBL" id="GAO15496.1"/>
    </source>
</evidence>
<dbReference type="Proteomes" id="UP000027002">
    <property type="component" value="Chromosome 2"/>
</dbReference>
<dbReference type="RefSeq" id="XP_042996453.1">
    <property type="nucleotide sequence ID" value="XM_043140519.1"/>
</dbReference>
<evidence type="ECO:0000313" key="4">
    <source>
        <dbReference type="Proteomes" id="UP000054053"/>
    </source>
</evidence>
<dbReference type="GeneID" id="66063799"/>
<dbReference type="HOGENOM" id="CLU_915853_0_0_1"/>
<dbReference type="AlphaFoldDB" id="A0A063BWD3"/>
<dbReference type="KEGG" id="uvi:66063799"/>
<reference evidence="2" key="3">
    <citation type="submission" date="2020-03" db="EMBL/GenBank/DDBJ databases">
        <title>A mixture of massive structural variations and highly conserved coding sequences in Ustilaginoidea virens genome.</title>
        <authorList>
            <person name="Zhang K."/>
            <person name="Zhao Z."/>
            <person name="Zhang Z."/>
            <person name="Li Y."/>
            <person name="Hsiang T."/>
            <person name="Sun W."/>
        </authorList>
    </citation>
    <scope>NUCLEOTIDE SEQUENCE</scope>
    <source>
        <strain evidence="2">UV-8b</strain>
    </source>
</reference>
<name>A0A063BWD3_USTVR</name>
<dbReference type="EMBL" id="CP072754">
    <property type="protein sequence ID" value="QUC18780.1"/>
    <property type="molecule type" value="Genomic_DNA"/>
</dbReference>